<evidence type="ECO:0008006" key="3">
    <source>
        <dbReference type="Google" id="ProtNLM"/>
    </source>
</evidence>
<reference evidence="1 2" key="1">
    <citation type="submission" date="2015-11" db="EMBL/GenBank/DDBJ databases">
        <title>A Two-component Flavoprotein Monooxygenase System MeaXY Responsible for para-Hydroxylation of 2-Methyl-6-ethylaniline and 2,6-Diethylaniline in Sphingobium baderi DE-13.</title>
        <authorList>
            <person name="Cheng M."/>
            <person name="Meng Q."/>
            <person name="Yang Y."/>
            <person name="Chu C."/>
            <person name="Yan X."/>
            <person name="He J."/>
            <person name="Li S."/>
        </authorList>
    </citation>
    <scope>NUCLEOTIDE SEQUENCE [LARGE SCALE GENOMIC DNA]</scope>
    <source>
        <strain evidence="1 2">DE-13</strain>
    </source>
</reference>
<dbReference type="AlphaFoldDB" id="A0A0S3EUG1"/>
<name>A0A0S3EUG1_9SPHN</name>
<dbReference type="KEGG" id="sbd:ATN00_00830"/>
<dbReference type="EMBL" id="CP013264">
    <property type="protein sequence ID" value="ALR19071.1"/>
    <property type="molecule type" value="Genomic_DNA"/>
</dbReference>
<dbReference type="InterPro" id="IPR025737">
    <property type="entry name" value="FApF"/>
</dbReference>
<dbReference type="Pfam" id="PF13557">
    <property type="entry name" value="Phenol_MetA_deg"/>
    <property type="match status" value="1"/>
</dbReference>
<sequence length="106" mass="12071">MYDFNTKNTATDYSSGQEFHTDFGLAYNFNPVTVGVNGYYYRQTTADEQFGRRVGPDGYEGEAFALGPVVRYQLGPVPIALQYQHELLAHNRPEGDKVWLKFALRL</sequence>
<dbReference type="Gene3D" id="2.40.160.10">
    <property type="entry name" value="Porin"/>
    <property type="match status" value="1"/>
</dbReference>
<gene>
    <name evidence="1" type="ORF">ATN00_00830</name>
</gene>
<keyword evidence="2" id="KW-1185">Reference proteome</keyword>
<protein>
    <recommendedName>
        <fullName evidence="3">Phenol degradation protein meta</fullName>
    </recommendedName>
</protein>
<dbReference type="STRING" id="1332080.ATN00_00830"/>
<evidence type="ECO:0000313" key="2">
    <source>
        <dbReference type="Proteomes" id="UP000056968"/>
    </source>
</evidence>
<dbReference type="InterPro" id="IPR023614">
    <property type="entry name" value="Porin_dom_sf"/>
</dbReference>
<proteinExistence type="predicted"/>
<evidence type="ECO:0000313" key="1">
    <source>
        <dbReference type="EMBL" id="ALR19071.1"/>
    </source>
</evidence>
<accession>A0A0S3EUG1</accession>
<organism evidence="1 2">
    <name type="scientific">Sphingobium baderi</name>
    <dbReference type="NCBI Taxonomy" id="1332080"/>
    <lineage>
        <taxon>Bacteria</taxon>
        <taxon>Pseudomonadati</taxon>
        <taxon>Pseudomonadota</taxon>
        <taxon>Alphaproteobacteria</taxon>
        <taxon>Sphingomonadales</taxon>
        <taxon>Sphingomonadaceae</taxon>
        <taxon>Sphingobium</taxon>
    </lineage>
</organism>
<dbReference type="Proteomes" id="UP000056968">
    <property type="component" value="Chromosome"/>
</dbReference>